<evidence type="ECO:0008006" key="5">
    <source>
        <dbReference type="Google" id="ProtNLM"/>
    </source>
</evidence>
<feature type="compositionally biased region" description="Polar residues" evidence="1">
    <location>
        <begin position="385"/>
        <end position="396"/>
    </location>
</feature>
<dbReference type="RefSeq" id="WP_073600807.1">
    <property type="nucleotide sequence ID" value="NZ_MRCB01000026.1"/>
</dbReference>
<feature type="transmembrane region" description="Helical" evidence="2">
    <location>
        <begin position="194"/>
        <end position="213"/>
    </location>
</feature>
<evidence type="ECO:0000256" key="1">
    <source>
        <dbReference type="SAM" id="MobiDB-lite"/>
    </source>
</evidence>
<evidence type="ECO:0000256" key="2">
    <source>
        <dbReference type="SAM" id="Phobius"/>
    </source>
</evidence>
<dbReference type="OrthoDB" id="425813at2"/>
<dbReference type="Proteomes" id="UP000186868">
    <property type="component" value="Unassembled WGS sequence"/>
</dbReference>
<keyword evidence="2" id="KW-0472">Membrane</keyword>
<dbReference type="Pfam" id="PF14233">
    <property type="entry name" value="DUF4335"/>
    <property type="match status" value="1"/>
</dbReference>
<reference evidence="3 4" key="1">
    <citation type="submission" date="2016-11" db="EMBL/GenBank/DDBJ databases">
        <title>Draft Genome Sequences of Nine Cyanobacterial Strains from Diverse Habitats.</title>
        <authorList>
            <person name="Zhu T."/>
            <person name="Hou S."/>
            <person name="Lu X."/>
            <person name="Hess W.R."/>
        </authorList>
    </citation>
    <scope>NUCLEOTIDE SEQUENCE [LARGE SCALE GENOMIC DNA]</scope>
    <source>
        <strain evidence="3 4">NIES-593</strain>
    </source>
</reference>
<evidence type="ECO:0000313" key="3">
    <source>
        <dbReference type="EMBL" id="OKH20804.1"/>
    </source>
</evidence>
<evidence type="ECO:0000313" key="4">
    <source>
        <dbReference type="Proteomes" id="UP000186868"/>
    </source>
</evidence>
<proteinExistence type="predicted"/>
<sequence>MKVLSDSLIRRYTPPTCTLEIWAKRSPLSFWSERQLVKELRFELRFDDPRLPQEEQISTRGDRAQLQQLCDVVGNYVQNFLRQTSFQIPVAVETLTLPSTYLPEARAKEPMALPDRSEDERNASVSFPSSPALKPKGLLWHELSFGSLAGNSSKPVIELSASQLFDLAEALEQFSAEIDTLPALDKIKRRKKTVIWASTAAVALLAVGTAIVGTRVFQASKRQAADIAASQREADSKRDPQSNLGEAIPPVPVAPTDGPVPSPTMPPSLKNRESLPPPPSVSKPTNSSRRTSVPPVLSPPPQSPSPPANAKPASPKQSTIAVSPESPKKAQPSSSAPSESPKSESAAPNGELTLPTLPSLQSEPFSANGQTQSVAPSKPEADNTAPASTPNPTAYAPQATQNLLDTIPQVAEVRRYFQERWKAPEGLNQRLEYRLMLDREGAIARIVPLGRAANIYLDRTQMPLMGTPFVSPLETNERATIRLVLNPDGSVKTFLEE</sequence>
<keyword evidence="2" id="KW-1133">Transmembrane helix</keyword>
<gene>
    <name evidence="3" type="ORF">NIES593_17490</name>
</gene>
<keyword evidence="4" id="KW-1185">Reference proteome</keyword>
<name>A0A1U7HB65_9CYAN</name>
<feature type="compositionally biased region" description="Basic and acidic residues" evidence="1">
    <location>
        <begin position="110"/>
        <end position="122"/>
    </location>
</feature>
<organism evidence="3 4">
    <name type="scientific">Hydrococcus rivularis NIES-593</name>
    <dbReference type="NCBI Taxonomy" id="1921803"/>
    <lineage>
        <taxon>Bacteria</taxon>
        <taxon>Bacillati</taxon>
        <taxon>Cyanobacteriota</taxon>
        <taxon>Cyanophyceae</taxon>
        <taxon>Pleurocapsales</taxon>
        <taxon>Hydrococcaceae</taxon>
        <taxon>Hydrococcus</taxon>
    </lineage>
</organism>
<accession>A0A1U7HB65</accession>
<comment type="caution">
    <text evidence="3">The sequence shown here is derived from an EMBL/GenBank/DDBJ whole genome shotgun (WGS) entry which is preliminary data.</text>
</comment>
<feature type="region of interest" description="Disordered" evidence="1">
    <location>
        <begin position="228"/>
        <end position="396"/>
    </location>
</feature>
<protein>
    <recommendedName>
        <fullName evidence="5">DUF4335 domain-containing protein</fullName>
    </recommendedName>
</protein>
<keyword evidence="2" id="KW-0812">Transmembrane</keyword>
<feature type="compositionally biased region" description="Polar residues" evidence="1">
    <location>
        <begin position="356"/>
        <end position="375"/>
    </location>
</feature>
<dbReference type="EMBL" id="MRCB01000026">
    <property type="protein sequence ID" value="OKH20804.1"/>
    <property type="molecule type" value="Genomic_DNA"/>
</dbReference>
<dbReference type="STRING" id="1921803.NIES593_17490"/>
<feature type="compositionally biased region" description="Pro residues" evidence="1">
    <location>
        <begin position="296"/>
        <end position="309"/>
    </location>
</feature>
<feature type="region of interest" description="Disordered" evidence="1">
    <location>
        <begin position="110"/>
        <end position="129"/>
    </location>
</feature>
<dbReference type="AlphaFoldDB" id="A0A1U7HB65"/>
<dbReference type="InterPro" id="IPR025569">
    <property type="entry name" value="DUF4335"/>
</dbReference>
<feature type="compositionally biased region" description="Pro residues" evidence="1">
    <location>
        <begin position="249"/>
        <end position="266"/>
    </location>
</feature>
<feature type="compositionally biased region" description="Low complexity" evidence="1">
    <location>
        <begin position="310"/>
        <end position="348"/>
    </location>
</feature>